<evidence type="ECO:0000313" key="2">
    <source>
        <dbReference type="EMBL" id="KAI7724485.1"/>
    </source>
</evidence>
<dbReference type="AlphaFoldDB" id="A0AAD5BJV5"/>
<dbReference type="PANTHER" id="PTHR31500:SF85">
    <property type="entry name" value="AT-HOOK MOTIF NUCLEAR-LOCALIZED PROTEIN"/>
    <property type="match status" value="1"/>
</dbReference>
<comment type="caution">
    <text evidence="2">The sequence shown here is derived from an EMBL/GenBank/DDBJ whole genome shotgun (WGS) entry which is preliminary data.</text>
</comment>
<sequence>MQFKMAFETKALSRTLDCATHPPRRYQSPFAETHNTVSGSFMLSKVDGQRIRTGGISVALSGPDCRVLGGNVLALLIAAGPVQARTLAMCQYCGEGHDAFAMSHMAKVGRLFVQCHVGYSHSSKEHVLDDDVWVAGLAIQALLEPSCRH</sequence>
<reference evidence="2" key="1">
    <citation type="submission" date="2022-06" db="EMBL/GenBank/DDBJ databases">
        <title>Uncovering the hologenomic basis of an extraordinary plant invasion.</title>
        <authorList>
            <person name="Bieker V.C."/>
            <person name="Martin M.D."/>
            <person name="Gilbert T."/>
            <person name="Hodgins K."/>
            <person name="Battlay P."/>
            <person name="Petersen B."/>
            <person name="Wilson J."/>
        </authorList>
    </citation>
    <scope>NUCLEOTIDE SEQUENCE</scope>
    <source>
        <strain evidence="2">AA19_3_7</strain>
        <tissue evidence="2">Leaf</tissue>
    </source>
</reference>
<dbReference type="SUPFAM" id="SSF117856">
    <property type="entry name" value="AF0104/ALDC/Ptd012-like"/>
    <property type="match status" value="1"/>
</dbReference>
<proteinExistence type="predicted"/>
<evidence type="ECO:0000313" key="3">
    <source>
        <dbReference type="Proteomes" id="UP001206925"/>
    </source>
</evidence>
<organism evidence="2 3">
    <name type="scientific">Ambrosia artemisiifolia</name>
    <name type="common">Common ragweed</name>
    <dbReference type="NCBI Taxonomy" id="4212"/>
    <lineage>
        <taxon>Eukaryota</taxon>
        <taxon>Viridiplantae</taxon>
        <taxon>Streptophyta</taxon>
        <taxon>Embryophyta</taxon>
        <taxon>Tracheophyta</taxon>
        <taxon>Spermatophyta</taxon>
        <taxon>Magnoliopsida</taxon>
        <taxon>eudicotyledons</taxon>
        <taxon>Gunneridae</taxon>
        <taxon>Pentapetalae</taxon>
        <taxon>asterids</taxon>
        <taxon>campanulids</taxon>
        <taxon>Asterales</taxon>
        <taxon>Asteraceae</taxon>
        <taxon>Asteroideae</taxon>
        <taxon>Heliantheae alliance</taxon>
        <taxon>Heliantheae</taxon>
        <taxon>Ambrosia</taxon>
    </lineage>
</organism>
<dbReference type="Proteomes" id="UP001206925">
    <property type="component" value="Unassembled WGS sequence"/>
</dbReference>
<dbReference type="InterPro" id="IPR039605">
    <property type="entry name" value="AHL"/>
</dbReference>
<keyword evidence="1" id="KW-0539">Nucleus</keyword>
<dbReference type="EMBL" id="JAMZMK010012210">
    <property type="protein sequence ID" value="KAI7724485.1"/>
    <property type="molecule type" value="Genomic_DNA"/>
</dbReference>
<dbReference type="GO" id="GO:0005634">
    <property type="term" value="C:nucleus"/>
    <property type="evidence" value="ECO:0007669"/>
    <property type="project" value="UniProtKB-SubCell"/>
</dbReference>
<keyword evidence="3" id="KW-1185">Reference proteome</keyword>
<dbReference type="SUPFAM" id="SSF53187">
    <property type="entry name" value="Zn-dependent exopeptidases"/>
    <property type="match status" value="1"/>
</dbReference>
<keyword evidence="1" id="KW-0804">Transcription</keyword>
<dbReference type="GO" id="GO:0003680">
    <property type="term" value="F:minor groove of adenine-thymine-rich DNA binding"/>
    <property type="evidence" value="ECO:0007669"/>
    <property type="project" value="UniProtKB-UniRule"/>
</dbReference>
<comment type="subcellular location">
    <subcellularLocation>
        <location evidence="1">Nucleus</location>
    </subcellularLocation>
</comment>
<dbReference type="Gene3D" id="3.40.630.10">
    <property type="entry name" value="Zn peptidases"/>
    <property type="match status" value="1"/>
</dbReference>
<protein>
    <recommendedName>
        <fullName evidence="1">AT-hook motif nuclear-localized protein</fullName>
    </recommendedName>
</protein>
<name>A0AAD5BJV5_AMBAR</name>
<comment type="domain">
    <text evidence="1">The PPC domain mediates interactions between AHL proteins.</text>
</comment>
<gene>
    <name evidence="2" type="ORF">M8C21_002710</name>
</gene>
<keyword evidence="1" id="KW-0238">DNA-binding</keyword>
<accession>A0AAD5BJV5</accession>
<comment type="function">
    <text evidence="1">Transcription factor that specifically binds AT-rich DNA sequences related to the nuclear matrix attachment regions (MARs).</text>
</comment>
<dbReference type="PANTHER" id="PTHR31500">
    <property type="entry name" value="AT-HOOK MOTIF NUCLEAR-LOCALIZED PROTEIN 9"/>
    <property type="match status" value="1"/>
</dbReference>
<evidence type="ECO:0000256" key="1">
    <source>
        <dbReference type="RuleBase" id="RU367031"/>
    </source>
</evidence>
<keyword evidence="1" id="KW-0805">Transcription regulation</keyword>